<feature type="region of interest" description="Disordered" evidence="1">
    <location>
        <begin position="126"/>
        <end position="163"/>
    </location>
</feature>
<feature type="compositionally biased region" description="Low complexity" evidence="1">
    <location>
        <begin position="126"/>
        <end position="157"/>
    </location>
</feature>
<protein>
    <submittedName>
        <fullName evidence="2">Uncharacterized protein</fullName>
    </submittedName>
</protein>
<evidence type="ECO:0000313" key="2">
    <source>
        <dbReference type="EMBL" id="CEL66406.1"/>
    </source>
</evidence>
<name>A0A0F7UBQ3_NEOCL</name>
<gene>
    <name evidence="2" type="ORF">BN1204_022225</name>
</gene>
<evidence type="ECO:0000256" key="1">
    <source>
        <dbReference type="SAM" id="MobiDB-lite"/>
    </source>
</evidence>
<organism evidence="2">
    <name type="scientific">Neospora caninum (strain Liverpool)</name>
    <dbReference type="NCBI Taxonomy" id="572307"/>
    <lineage>
        <taxon>Eukaryota</taxon>
        <taxon>Sar</taxon>
        <taxon>Alveolata</taxon>
        <taxon>Apicomplexa</taxon>
        <taxon>Conoidasida</taxon>
        <taxon>Coccidia</taxon>
        <taxon>Eucoccidiorida</taxon>
        <taxon>Eimeriorina</taxon>
        <taxon>Sarcocystidae</taxon>
        <taxon>Neospora</taxon>
    </lineage>
</organism>
<proteinExistence type="predicted"/>
<dbReference type="AlphaFoldDB" id="A0A0F7UBQ3"/>
<dbReference type="EMBL" id="LN714481">
    <property type="protein sequence ID" value="CEL66406.1"/>
    <property type="molecule type" value="Genomic_DNA"/>
</dbReference>
<sequence>MAHLHFGAAVPIVFRSFPSICGHSLGQPKTSLLLPDHLPGALKLILLAFNRRTHEELKSWCPTVEALQRQFAEKHPETPDALQTYRIVVRSRSARLFRWYLEERWRLLLFPDSLAASPAPSSSLSRAHSACSAPRSPPLASSSLQAATETAESGETADSTEADEREFRRLLSSTFFAYVDRRAFLASACLPDCQRPYLFLVDEKNKIQWCEHERFSEDKAFAATEIRRLLGLETAEPYGIEANTLNGESSIEERRVPLLTQREETKS</sequence>
<reference evidence="2" key="1">
    <citation type="journal article" date="2015" name="PLoS ONE">
        <title>Comprehensive Evaluation of Toxoplasma gondii VEG and Neospora caninum LIV Genomes with Tachyzoite Stage Transcriptome and Proteome Defines Novel Transcript Features.</title>
        <authorList>
            <person name="Ramaprasad A."/>
            <person name="Mourier T."/>
            <person name="Naeem R."/>
            <person name="Malas T.B."/>
            <person name="Moussa E."/>
            <person name="Panigrahi A."/>
            <person name="Vermont S.J."/>
            <person name="Otto T.D."/>
            <person name="Wastling J."/>
            <person name="Pain A."/>
        </authorList>
    </citation>
    <scope>NUCLEOTIDE SEQUENCE</scope>
    <source>
        <strain evidence="2">Liverpool</strain>
    </source>
</reference>
<accession>A0A0F7UBQ3</accession>